<proteinExistence type="predicted"/>
<dbReference type="PANTHER" id="PTHR44845">
    <property type="entry name" value="CARRIER DOMAIN-CONTAINING PROTEIN"/>
    <property type="match status" value="1"/>
</dbReference>
<dbReference type="PANTHER" id="PTHR44845:SF4">
    <property type="entry name" value="NONRIBOSOMAL PEPTIDE SYNTHASE INPA"/>
    <property type="match status" value="1"/>
</dbReference>
<comment type="caution">
    <text evidence="3">The sequence shown here is derived from an EMBL/GenBank/DDBJ whole genome shotgun (WGS) entry which is preliminary data.</text>
</comment>
<evidence type="ECO:0000256" key="2">
    <source>
        <dbReference type="ARBA" id="ARBA00022553"/>
    </source>
</evidence>
<dbReference type="Proteomes" id="UP000732380">
    <property type="component" value="Unassembled WGS sequence"/>
</dbReference>
<protein>
    <submittedName>
        <fullName evidence="3">Uncharacterized protein</fullName>
    </submittedName>
</protein>
<organism evidence="3 4">
    <name type="scientific">Claviceps humidiphila</name>
    <dbReference type="NCBI Taxonomy" id="1294629"/>
    <lineage>
        <taxon>Eukaryota</taxon>
        <taxon>Fungi</taxon>
        <taxon>Dikarya</taxon>
        <taxon>Ascomycota</taxon>
        <taxon>Pezizomycotina</taxon>
        <taxon>Sordariomycetes</taxon>
        <taxon>Hypocreomycetidae</taxon>
        <taxon>Hypocreales</taxon>
        <taxon>Clavicipitaceae</taxon>
        <taxon>Claviceps</taxon>
    </lineage>
</organism>
<dbReference type="EMBL" id="SRQM01000543">
    <property type="protein sequence ID" value="KAG6108756.1"/>
    <property type="molecule type" value="Genomic_DNA"/>
</dbReference>
<dbReference type="Gene3D" id="3.40.50.720">
    <property type="entry name" value="NAD(P)-binding Rossmann-like Domain"/>
    <property type="match status" value="1"/>
</dbReference>
<evidence type="ECO:0000256" key="1">
    <source>
        <dbReference type="ARBA" id="ARBA00022450"/>
    </source>
</evidence>
<keyword evidence="1" id="KW-0596">Phosphopantetheine</keyword>
<gene>
    <name evidence="3" type="ORF">E4U13_006317</name>
</gene>
<accession>A0A9P7PUX5</accession>
<evidence type="ECO:0000313" key="4">
    <source>
        <dbReference type="Proteomes" id="UP000732380"/>
    </source>
</evidence>
<keyword evidence="2" id="KW-0597">Phosphoprotein</keyword>
<keyword evidence="4" id="KW-1185">Reference proteome</keyword>
<evidence type="ECO:0000313" key="3">
    <source>
        <dbReference type="EMBL" id="KAG6108756.1"/>
    </source>
</evidence>
<reference evidence="3 4" key="1">
    <citation type="journal article" date="2020" name="bioRxiv">
        <title>Whole genome comparisons of ergot fungi reveals the divergence and evolution of species within the genus Claviceps are the result of varying mechanisms driving genome evolution and host range expansion.</title>
        <authorList>
            <person name="Wyka S.A."/>
            <person name="Mondo S.J."/>
            <person name="Liu M."/>
            <person name="Dettman J."/>
            <person name="Nalam V."/>
            <person name="Broders K.D."/>
        </authorList>
    </citation>
    <scope>NUCLEOTIDE SEQUENCE [LARGE SCALE GENOMIC DNA]</scope>
    <source>
        <strain evidence="3 4">LM576</strain>
    </source>
</reference>
<sequence length="260" mass="29015">MAASGVSQVTQVRPPKTYEAILAEYKNCFKVKAREEPLPTQYLTQAPLPVPPSTALVTMPNNEALFLDRRYEILQPRPLTGVVNADDYLWRLIAACVQAGEYNSSAGPEWTPISDVTSTALAIVETALDPAGVPATIKPITGGLTWSEIWDLVTGMGYDMKPRPESEWMATVRRDLEREQEKHPLWTLSHLVESRSRLSKDAGARPAWADAWRGDEATTRNLRTAFRRSLRFLGEVSFLSGRDGQNTDGRINGRAFTRAW</sequence>
<name>A0A9P7PUX5_9HYPO</name>
<dbReference type="AlphaFoldDB" id="A0A9P7PUX5"/>